<sequence>MLTFRFQDPDGYGITPVDNLFIDYYMVHAPGDFVKVYLLALKYCYTGQNKISNAMLASKLDLLESDVVKAWEYWSDNGLVNIIKLPSDKEDNTIIEFIDPKYAVKLKPGTDKLISGMDKPEIKQVFETIEKIVGRPLSPKEMEMYLDWIDEYSMSPEVIIMLVQYCISKNVHSLKYMEAVAQSWHDNGIRTLDDVEAYLKKEEQTYINYKKILRFLGLDDSEIMEVHKEYMSKWLNEMGFDLDVILEACKACTLNINKPNFSYIDKVLTSWAREGIKTIEDYKKRAPQLLKPDKSNNTRSAEFQVPKNYFNSYKDQRKYNVAELEKKLLARSRSEEP</sequence>
<evidence type="ECO:0000313" key="4">
    <source>
        <dbReference type="Proteomes" id="UP000184088"/>
    </source>
</evidence>
<dbReference type="InterPro" id="IPR053162">
    <property type="entry name" value="DnaD"/>
</dbReference>
<evidence type="ECO:0000256" key="1">
    <source>
        <dbReference type="ARBA" id="ARBA00093462"/>
    </source>
</evidence>
<dbReference type="RefSeq" id="WP_073342253.1">
    <property type="nucleotide sequence ID" value="NZ_FQVH01000007.1"/>
</dbReference>
<dbReference type="Proteomes" id="UP000184088">
    <property type="component" value="Unassembled WGS sequence"/>
</dbReference>
<name>A0A1M4XAN6_9THEO</name>
<dbReference type="AlphaFoldDB" id="A0A1M4XAN6"/>
<dbReference type="STRING" id="1121256.SAMN02746089_00999"/>
<evidence type="ECO:0000259" key="2">
    <source>
        <dbReference type="Pfam" id="PF07261"/>
    </source>
</evidence>
<dbReference type="InterPro" id="IPR017019">
    <property type="entry name" value="DNA_replication_prd_bac"/>
</dbReference>
<organism evidence="3 4">
    <name type="scientific">Caldanaerobius fijiensis DSM 17918</name>
    <dbReference type="NCBI Taxonomy" id="1121256"/>
    <lineage>
        <taxon>Bacteria</taxon>
        <taxon>Bacillati</taxon>
        <taxon>Bacillota</taxon>
        <taxon>Clostridia</taxon>
        <taxon>Thermoanaerobacterales</taxon>
        <taxon>Thermoanaerobacteraceae</taxon>
        <taxon>Caldanaerobius</taxon>
    </lineage>
</organism>
<dbReference type="Pfam" id="PF07261">
    <property type="entry name" value="DnaB_2"/>
    <property type="match status" value="2"/>
</dbReference>
<dbReference type="OrthoDB" id="1652900at2"/>
<dbReference type="NCBIfam" id="TIGR01446">
    <property type="entry name" value="DnaD_dom"/>
    <property type="match status" value="2"/>
</dbReference>
<protein>
    <submittedName>
        <fullName evidence="3">DnaD and phage-associated domain-containing protein</fullName>
    </submittedName>
</protein>
<dbReference type="InterPro" id="IPR006343">
    <property type="entry name" value="DnaB/C_C"/>
</dbReference>
<dbReference type="PIRSF" id="PIRSF033722">
    <property type="entry name" value="DnaD_CA_C3587_prd"/>
    <property type="match status" value="1"/>
</dbReference>
<reference evidence="3 4" key="1">
    <citation type="submission" date="2016-11" db="EMBL/GenBank/DDBJ databases">
        <authorList>
            <person name="Jaros S."/>
            <person name="Januszkiewicz K."/>
            <person name="Wedrychowicz H."/>
        </authorList>
    </citation>
    <scope>NUCLEOTIDE SEQUENCE [LARGE SCALE GENOMIC DNA]</scope>
    <source>
        <strain evidence="3 4">DSM 17918</strain>
    </source>
</reference>
<dbReference type="PANTHER" id="PTHR37293:SF5">
    <property type="entry name" value="DNA REPLICATION PROTEIN"/>
    <property type="match status" value="1"/>
</dbReference>
<dbReference type="SUPFAM" id="SSF158499">
    <property type="entry name" value="DnaD domain-like"/>
    <property type="match status" value="2"/>
</dbReference>
<dbReference type="InterPro" id="IPR034829">
    <property type="entry name" value="DnaD-like_sf"/>
</dbReference>
<gene>
    <name evidence="3" type="ORF">SAMN02746089_00999</name>
</gene>
<dbReference type="PANTHER" id="PTHR37293">
    <property type="entry name" value="PHAGE REPLICATION PROTEIN-RELATED"/>
    <property type="match status" value="1"/>
</dbReference>
<comment type="similarity">
    <text evidence="1">Belongs to the DnaB/DnaD family.</text>
</comment>
<feature type="domain" description="DnaB/C C-terminal" evidence="2">
    <location>
        <begin position="126"/>
        <end position="198"/>
    </location>
</feature>
<feature type="domain" description="DnaB/C C-terminal" evidence="2">
    <location>
        <begin position="228"/>
        <end position="285"/>
    </location>
</feature>
<keyword evidence="4" id="KW-1185">Reference proteome</keyword>
<dbReference type="Gene3D" id="1.10.10.630">
    <property type="entry name" value="DnaD domain-like"/>
    <property type="match status" value="2"/>
</dbReference>
<proteinExistence type="inferred from homology"/>
<evidence type="ECO:0000313" key="3">
    <source>
        <dbReference type="EMBL" id="SHE90475.1"/>
    </source>
</evidence>
<dbReference type="EMBL" id="FQVH01000007">
    <property type="protein sequence ID" value="SHE90475.1"/>
    <property type="molecule type" value="Genomic_DNA"/>
</dbReference>
<accession>A0A1M4XAN6</accession>